<dbReference type="InterPro" id="IPR015943">
    <property type="entry name" value="WD40/YVTN_repeat-like_dom_sf"/>
</dbReference>
<organism evidence="3 4">
    <name type="scientific">Parthenolecanium corni</name>
    <dbReference type="NCBI Taxonomy" id="536013"/>
    <lineage>
        <taxon>Eukaryota</taxon>
        <taxon>Metazoa</taxon>
        <taxon>Ecdysozoa</taxon>
        <taxon>Arthropoda</taxon>
        <taxon>Hexapoda</taxon>
        <taxon>Insecta</taxon>
        <taxon>Pterygota</taxon>
        <taxon>Neoptera</taxon>
        <taxon>Paraneoptera</taxon>
        <taxon>Hemiptera</taxon>
        <taxon>Sternorrhyncha</taxon>
        <taxon>Coccoidea</taxon>
        <taxon>Coccidae</taxon>
        <taxon>Parthenolecanium</taxon>
    </lineage>
</organism>
<keyword evidence="4" id="KW-1185">Reference proteome</keyword>
<gene>
    <name evidence="3" type="ORF">V9T40_004832</name>
</gene>
<name>A0AAN9TET0_9HEMI</name>
<evidence type="ECO:0008006" key="5">
    <source>
        <dbReference type="Google" id="ProtNLM"/>
    </source>
</evidence>
<dbReference type="GO" id="GO:0007309">
    <property type="term" value="P:oocyte axis specification"/>
    <property type="evidence" value="ECO:0007669"/>
    <property type="project" value="TreeGrafter"/>
</dbReference>
<accession>A0AAN9TET0</accession>
<dbReference type="PANTHER" id="PTHR46853">
    <property type="entry name" value="METHYLOSOME PROTEIN 50"/>
    <property type="match status" value="1"/>
</dbReference>
<dbReference type="InterPro" id="IPR052139">
    <property type="entry name" value="Methylosome_Comp_WDR77"/>
</dbReference>
<comment type="caution">
    <text evidence="3">The sequence shown here is derived from an EMBL/GenBank/DDBJ whole genome shotgun (WGS) entry which is preliminary data.</text>
</comment>
<dbReference type="Gene3D" id="2.130.10.10">
    <property type="entry name" value="YVTN repeat-like/Quinoprotein amine dehydrogenase"/>
    <property type="match status" value="1"/>
</dbReference>
<evidence type="ECO:0000256" key="2">
    <source>
        <dbReference type="ARBA" id="ARBA00022490"/>
    </source>
</evidence>
<dbReference type="GO" id="GO:0034709">
    <property type="term" value="C:methylosome"/>
    <property type="evidence" value="ECO:0007669"/>
    <property type="project" value="TreeGrafter"/>
</dbReference>
<reference evidence="3 4" key="1">
    <citation type="submission" date="2024-03" db="EMBL/GenBank/DDBJ databases">
        <title>Adaptation during the transition from Ophiocordyceps entomopathogen to insect associate is accompanied by gene loss and intensified selection.</title>
        <authorList>
            <person name="Ward C.M."/>
            <person name="Onetto C.A."/>
            <person name="Borneman A.R."/>
        </authorList>
    </citation>
    <scope>NUCLEOTIDE SEQUENCE [LARGE SCALE GENOMIC DNA]</scope>
    <source>
        <strain evidence="3">AWRI1</strain>
        <tissue evidence="3">Single Adult Female</tissue>
    </source>
</reference>
<evidence type="ECO:0000256" key="1">
    <source>
        <dbReference type="ARBA" id="ARBA00004496"/>
    </source>
</evidence>
<evidence type="ECO:0000313" key="4">
    <source>
        <dbReference type="Proteomes" id="UP001367676"/>
    </source>
</evidence>
<dbReference type="Pfam" id="PF00400">
    <property type="entry name" value="WD40"/>
    <property type="match status" value="1"/>
</dbReference>
<dbReference type="Proteomes" id="UP001367676">
    <property type="component" value="Unassembled WGS sequence"/>
</dbReference>
<dbReference type="AlphaFoldDB" id="A0AAN9TET0"/>
<dbReference type="SMART" id="SM00320">
    <property type="entry name" value="WD40"/>
    <property type="match status" value="4"/>
</dbReference>
<sequence>MFEEVESSIIFMSIHRDKTDGGIIVAASNLINTAHWSGFLWYFPQEENIIDSEYVMNNNNSLKYPLPSSICDGALLMDSNVKFIVSDDTGWLSVYSLANHEEFNRDDDDDVVSGGLTLNNDISRVEHDHSILSVSVTGRNSSNQKAVTGGMDCCIIVWDIETFAPETIYESAHIHHVTSVRFIGCDNRGDTENSHHVFASTSLDGYCLLWDKRQQFPAKVMFRNETCGLTSLDWSSNLSNELIIGSENGYLTVVDFRRPKEPVYSACVLGRAINRISSYHHDMRNYVAISGNCRTLKVIRRDNDSFLDVYVSDKHNDYVRGLTWLEKKDELLACAWDSRITKHFPFSS</sequence>
<protein>
    <recommendedName>
        <fullName evidence="5">Methylosome protein 50</fullName>
    </recommendedName>
</protein>
<keyword evidence="2" id="KW-0963">Cytoplasm</keyword>
<dbReference type="SUPFAM" id="SSF50978">
    <property type="entry name" value="WD40 repeat-like"/>
    <property type="match status" value="1"/>
</dbReference>
<dbReference type="PANTHER" id="PTHR46853:SF1">
    <property type="entry name" value="METHYLOSOME PROTEIN 50"/>
    <property type="match status" value="1"/>
</dbReference>
<dbReference type="EMBL" id="JBBCAQ010000032">
    <property type="protein sequence ID" value="KAK7583869.1"/>
    <property type="molecule type" value="Genomic_DNA"/>
</dbReference>
<dbReference type="InterPro" id="IPR001680">
    <property type="entry name" value="WD40_rpt"/>
</dbReference>
<dbReference type="InterPro" id="IPR036322">
    <property type="entry name" value="WD40_repeat_dom_sf"/>
</dbReference>
<comment type="subcellular location">
    <subcellularLocation>
        <location evidence="1">Cytoplasm</location>
    </subcellularLocation>
</comment>
<proteinExistence type="predicted"/>
<evidence type="ECO:0000313" key="3">
    <source>
        <dbReference type="EMBL" id="KAK7583869.1"/>
    </source>
</evidence>